<evidence type="ECO:0008006" key="2">
    <source>
        <dbReference type="Google" id="ProtNLM"/>
    </source>
</evidence>
<proteinExistence type="predicted"/>
<feature type="non-terminal residue" evidence="1">
    <location>
        <position position="132"/>
    </location>
</feature>
<reference evidence="1" key="1">
    <citation type="submission" date="2018-05" db="EMBL/GenBank/DDBJ databases">
        <authorList>
            <person name="Lanie J.A."/>
            <person name="Ng W.-L."/>
            <person name="Kazmierczak K.M."/>
            <person name="Andrzejewski T.M."/>
            <person name="Davidsen T.M."/>
            <person name="Wayne K.J."/>
            <person name="Tettelin H."/>
            <person name="Glass J.I."/>
            <person name="Rusch D."/>
            <person name="Podicherti R."/>
            <person name="Tsui H.-C.T."/>
            <person name="Winkler M.E."/>
        </authorList>
    </citation>
    <scope>NUCLEOTIDE SEQUENCE</scope>
</reference>
<dbReference type="AlphaFoldDB" id="A0A382Z1J1"/>
<protein>
    <recommendedName>
        <fullName evidence="2">Sporulation stage II protein D amidase enhancer LytB N-terminal domain-containing protein</fullName>
    </recommendedName>
</protein>
<sequence length="132" mass="13629">MRSVVVRRCGLAACLIASLLVIVAPAVAAAPDVSFDGSGWGDGVGLSQYGAKAMASDGADYLQILNRYYTGVSVRPLPVTGDSAFVLTDPDPMWVGLLQNQPAVSFEVTSGSSDLCFDHTGFCVARVGPGTS</sequence>
<gene>
    <name evidence="1" type="ORF">METZ01_LOCUS441819</name>
</gene>
<dbReference type="EMBL" id="UINC01179995">
    <property type="protein sequence ID" value="SVD88965.1"/>
    <property type="molecule type" value="Genomic_DNA"/>
</dbReference>
<evidence type="ECO:0000313" key="1">
    <source>
        <dbReference type="EMBL" id="SVD88965.1"/>
    </source>
</evidence>
<name>A0A382Z1J1_9ZZZZ</name>
<accession>A0A382Z1J1</accession>
<organism evidence="1">
    <name type="scientific">marine metagenome</name>
    <dbReference type="NCBI Taxonomy" id="408172"/>
    <lineage>
        <taxon>unclassified sequences</taxon>
        <taxon>metagenomes</taxon>
        <taxon>ecological metagenomes</taxon>
    </lineage>
</organism>